<gene>
    <name evidence="8" type="ORF">ACERK3_14415</name>
</gene>
<name>A0ABV4U7B0_9BACT</name>
<protein>
    <submittedName>
        <fullName evidence="8">Rieske (2Fe-2S) protein</fullName>
    </submittedName>
</protein>
<dbReference type="PANTHER" id="PTHR21496">
    <property type="entry name" value="FERREDOXIN-RELATED"/>
    <property type="match status" value="1"/>
</dbReference>
<dbReference type="RefSeq" id="WP_425346402.1">
    <property type="nucleotide sequence ID" value="NZ_JBGUBD010000009.1"/>
</dbReference>
<comment type="similarity">
    <text evidence="6">Belongs to the bacterial ring-hydroxylating dioxygenase ferredoxin component family.</text>
</comment>
<dbReference type="PROSITE" id="PS51296">
    <property type="entry name" value="RIESKE"/>
    <property type="match status" value="1"/>
</dbReference>
<evidence type="ECO:0000256" key="6">
    <source>
        <dbReference type="ARBA" id="ARBA00038001"/>
    </source>
</evidence>
<evidence type="ECO:0000256" key="2">
    <source>
        <dbReference type="ARBA" id="ARBA00022723"/>
    </source>
</evidence>
<evidence type="ECO:0000256" key="5">
    <source>
        <dbReference type="ARBA" id="ARBA00034078"/>
    </source>
</evidence>
<dbReference type="SUPFAM" id="SSF50022">
    <property type="entry name" value="ISP domain"/>
    <property type="match status" value="1"/>
</dbReference>
<dbReference type="Pfam" id="PF00355">
    <property type="entry name" value="Rieske"/>
    <property type="match status" value="1"/>
</dbReference>
<keyword evidence="9" id="KW-1185">Reference proteome</keyword>
<evidence type="ECO:0000256" key="3">
    <source>
        <dbReference type="ARBA" id="ARBA00023004"/>
    </source>
</evidence>
<evidence type="ECO:0000256" key="1">
    <source>
        <dbReference type="ARBA" id="ARBA00022714"/>
    </source>
</evidence>
<organism evidence="8 9">
    <name type="scientific">Natronomicrosphaera hydrolytica</name>
    <dbReference type="NCBI Taxonomy" id="3242702"/>
    <lineage>
        <taxon>Bacteria</taxon>
        <taxon>Pseudomonadati</taxon>
        <taxon>Planctomycetota</taxon>
        <taxon>Phycisphaerae</taxon>
        <taxon>Phycisphaerales</taxon>
        <taxon>Phycisphaeraceae</taxon>
        <taxon>Natronomicrosphaera</taxon>
    </lineage>
</organism>
<evidence type="ECO:0000313" key="8">
    <source>
        <dbReference type="EMBL" id="MFA9479479.1"/>
    </source>
</evidence>
<comment type="caution">
    <text evidence="8">The sequence shown here is derived from an EMBL/GenBank/DDBJ whole genome shotgun (WGS) entry which is preliminary data.</text>
</comment>
<keyword evidence="4" id="KW-0411">Iron-sulfur</keyword>
<comment type="cofactor">
    <cofactor evidence="5">
        <name>[2Fe-2S] cluster</name>
        <dbReference type="ChEBI" id="CHEBI:190135"/>
    </cofactor>
</comment>
<dbReference type="InterPro" id="IPR017941">
    <property type="entry name" value="Rieske_2Fe-2S"/>
</dbReference>
<accession>A0ABV4U7B0</accession>
<dbReference type="Gene3D" id="2.102.10.10">
    <property type="entry name" value="Rieske [2Fe-2S] iron-sulphur domain"/>
    <property type="match status" value="1"/>
</dbReference>
<dbReference type="Proteomes" id="UP001575105">
    <property type="component" value="Unassembled WGS sequence"/>
</dbReference>
<dbReference type="InterPro" id="IPR036922">
    <property type="entry name" value="Rieske_2Fe-2S_sf"/>
</dbReference>
<proteinExistence type="inferred from homology"/>
<evidence type="ECO:0000256" key="4">
    <source>
        <dbReference type="ARBA" id="ARBA00023014"/>
    </source>
</evidence>
<reference evidence="8 9" key="1">
    <citation type="submission" date="2024-08" db="EMBL/GenBank/DDBJ databases">
        <title>Whole-genome sequencing of halo(alkali)philic microorganisms from hypersaline lakes.</title>
        <authorList>
            <person name="Sorokin D.Y."/>
            <person name="Merkel A.Y."/>
            <person name="Messina E."/>
            <person name="Yakimov M."/>
        </authorList>
    </citation>
    <scope>NUCLEOTIDE SEQUENCE [LARGE SCALE GENOMIC DNA]</scope>
    <source>
        <strain evidence="8 9">AB-hyl4</strain>
    </source>
</reference>
<dbReference type="EMBL" id="JBGUBD010000009">
    <property type="protein sequence ID" value="MFA9479479.1"/>
    <property type="molecule type" value="Genomic_DNA"/>
</dbReference>
<evidence type="ECO:0000313" key="9">
    <source>
        <dbReference type="Proteomes" id="UP001575105"/>
    </source>
</evidence>
<dbReference type="PANTHER" id="PTHR21496:SF0">
    <property type="entry name" value="RIESKE DOMAIN-CONTAINING PROTEIN"/>
    <property type="match status" value="1"/>
</dbReference>
<keyword evidence="1" id="KW-0001">2Fe-2S</keyword>
<keyword evidence="2" id="KW-0479">Metal-binding</keyword>
<feature type="domain" description="Rieske" evidence="7">
    <location>
        <begin position="1"/>
        <end position="106"/>
    </location>
</feature>
<evidence type="ECO:0000259" key="7">
    <source>
        <dbReference type="PROSITE" id="PS51296"/>
    </source>
</evidence>
<sequence>MDELQPGQSKVVDVAGKSVGVFHEGGTYHAVLNFCPHAGAPICLGRVRGAVVVDDEGRTGYDHERRVLRCPWHHWEFDLATGKPLTAIREKLKTYPVRVEGDEIQVDI</sequence>
<keyword evidence="3" id="KW-0408">Iron</keyword>